<dbReference type="EMBL" id="AP023367">
    <property type="protein sequence ID" value="BCJ94349.1"/>
    <property type="molecule type" value="Genomic_DNA"/>
</dbReference>
<dbReference type="PANTHER" id="PTHR36531">
    <property type="entry name" value="CRISPR-ASSOCIATED EXONUCLEASE CAS4"/>
    <property type="match status" value="1"/>
</dbReference>
<evidence type="ECO:0000256" key="11">
    <source>
        <dbReference type="ARBA" id="ARBA00023118"/>
    </source>
</evidence>
<evidence type="ECO:0000259" key="14">
    <source>
        <dbReference type="Pfam" id="PF01930"/>
    </source>
</evidence>
<keyword evidence="6 13" id="KW-0479">Metal-binding</keyword>
<comment type="similarity">
    <text evidence="2 13">Belongs to the CRISPR-associated exonuclease Cas4 family.</text>
</comment>
<evidence type="ECO:0000256" key="6">
    <source>
        <dbReference type="ARBA" id="ARBA00022723"/>
    </source>
</evidence>
<evidence type="ECO:0000313" key="16">
    <source>
        <dbReference type="Proteomes" id="UP000515561"/>
    </source>
</evidence>
<dbReference type="InterPro" id="IPR011604">
    <property type="entry name" value="PDDEXK-like_dom_sf"/>
</dbReference>
<keyword evidence="16" id="KW-1185">Reference proteome</keyword>
<dbReference type="InterPro" id="IPR013343">
    <property type="entry name" value="CRISPR-assoc_prot_Cas4"/>
</dbReference>
<gene>
    <name evidence="15" type="ORF">acsn021_19180</name>
</gene>
<name>A0A6S6QZ58_9FIRM</name>
<feature type="domain" description="DUF83" evidence="14">
    <location>
        <begin position="3"/>
        <end position="190"/>
    </location>
</feature>
<dbReference type="GO" id="GO:0046872">
    <property type="term" value="F:metal ion binding"/>
    <property type="evidence" value="ECO:0007669"/>
    <property type="project" value="UniProtKB-KW"/>
</dbReference>
<protein>
    <recommendedName>
        <fullName evidence="4 13">CRISPR-associated exonuclease Cas4</fullName>
        <ecNumber evidence="3 13">3.1.12.1</ecNumber>
    </recommendedName>
</protein>
<comment type="cofactor">
    <cofactor evidence="13">
        <name>iron-sulfur cluster</name>
        <dbReference type="ChEBI" id="CHEBI:30408"/>
    </cofactor>
</comment>
<evidence type="ECO:0000256" key="1">
    <source>
        <dbReference type="ARBA" id="ARBA00001966"/>
    </source>
</evidence>
<comment type="function">
    <text evidence="13">CRISPR (clustered regularly interspaced short palindromic repeat) is an adaptive immune system that provides protection against mobile genetic elements (viruses, transposable elements and conjugative plasmids). CRISPR clusters contain sequences complementary to antecedent mobile elements and target invading nucleic acids. CRISPR clusters are transcribed and processed into CRISPR RNA (crRNA).</text>
</comment>
<evidence type="ECO:0000313" key="15">
    <source>
        <dbReference type="EMBL" id="BCJ94349.1"/>
    </source>
</evidence>
<evidence type="ECO:0000256" key="13">
    <source>
        <dbReference type="RuleBase" id="RU365022"/>
    </source>
</evidence>
<evidence type="ECO:0000256" key="12">
    <source>
        <dbReference type="ARBA" id="ARBA00023211"/>
    </source>
</evidence>
<evidence type="ECO:0000256" key="2">
    <source>
        <dbReference type="ARBA" id="ARBA00009189"/>
    </source>
</evidence>
<dbReference type="Gene3D" id="3.90.320.10">
    <property type="match status" value="1"/>
</dbReference>
<evidence type="ECO:0000256" key="7">
    <source>
        <dbReference type="ARBA" id="ARBA00022801"/>
    </source>
</evidence>
<keyword evidence="7 13" id="KW-0378">Hydrolase</keyword>
<dbReference type="PANTHER" id="PTHR36531:SF6">
    <property type="entry name" value="DNA REPLICATION ATP-DEPENDENT HELICASE_NUCLEASE DNA2"/>
    <property type="match status" value="1"/>
</dbReference>
<keyword evidence="10 13" id="KW-0411">Iron-sulfur</keyword>
<keyword evidence="8 13" id="KW-0269">Exonuclease</keyword>
<keyword evidence="9 13" id="KW-0408">Iron</keyword>
<proteinExistence type="inferred from homology"/>
<dbReference type="GO" id="GO:0051536">
    <property type="term" value="F:iron-sulfur cluster binding"/>
    <property type="evidence" value="ECO:0007669"/>
    <property type="project" value="UniProtKB-KW"/>
</dbReference>
<dbReference type="AlphaFoldDB" id="A0A6S6QZ58"/>
<dbReference type="InterPro" id="IPR022765">
    <property type="entry name" value="Dna2/Cas4_DUF83"/>
</dbReference>
<sequence length="212" mass="25047">MLSGIQHFSFCRRQWALIHIEKQWDENVRTVEGNIIHQKAHNNMFDEKRKNIIISRGMPIYSNSLGTSGECDIVEFHKADDGINLVGEEGLYQVFPIEYKRGKEKEEDADRLQLAAQAMCLEEMLSCQIKEGYLYYHEIRRRTKVIVDNELRQKVYEMFIEMHQMFERKYTPKVKRAKRCNACSLKNICLPQLNSVSTVQEYMNRMLGEDNE</sequence>
<evidence type="ECO:0000256" key="5">
    <source>
        <dbReference type="ARBA" id="ARBA00022722"/>
    </source>
</evidence>
<keyword evidence="11 13" id="KW-0051">Antiviral defense</keyword>
<dbReference type="GO" id="GO:0051607">
    <property type="term" value="P:defense response to virus"/>
    <property type="evidence" value="ECO:0007669"/>
    <property type="project" value="UniProtKB-KW"/>
</dbReference>
<dbReference type="NCBIfam" id="TIGR00372">
    <property type="entry name" value="cas4"/>
    <property type="match status" value="1"/>
</dbReference>
<dbReference type="GO" id="GO:0004527">
    <property type="term" value="F:exonuclease activity"/>
    <property type="evidence" value="ECO:0007669"/>
    <property type="project" value="UniProtKB-KW"/>
</dbReference>
<dbReference type="Proteomes" id="UP000515561">
    <property type="component" value="Chromosome"/>
</dbReference>
<organism evidence="15 16">
    <name type="scientific">Anaerocolumna cellulosilytica</name>
    <dbReference type="NCBI Taxonomy" id="433286"/>
    <lineage>
        <taxon>Bacteria</taxon>
        <taxon>Bacillati</taxon>
        <taxon>Bacillota</taxon>
        <taxon>Clostridia</taxon>
        <taxon>Lachnospirales</taxon>
        <taxon>Lachnospiraceae</taxon>
        <taxon>Anaerocolumna</taxon>
    </lineage>
</organism>
<evidence type="ECO:0000256" key="9">
    <source>
        <dbReference type="ARBA" id="ARBA00023004"/>
    </source>
</evidence>
<dbReference type="EC" id="3.1.12.1" evidence="3 13"/>
<comment type="cofactor">
    <cofactor evidence="1">
        <name>[4Fe-4S] cluster</name>
        <dbReference type="ChEBI" id="CHEBI:49883"/>
    </cofactor>
</comment>
<keyword evidence="5 13" id="KW-0540">Nuclease</keyword>
<dbReference type="KEGG" id="acel:acsn021_19180"/>
<evidence type="ECO:0000256" key="3">
    <source>
        <dbReference type="ARBA" id="ARBA00012768"/>
    </source>
</evidence>
<dbReference type="InterPro" id="IPR051827">
    <property type="entry name" value="Cas4_exonuclease"/>
</dbReference>
<comment type="cofactor">
    <cofactor evidence="13">
        <name>Mg(2+)</name>
        <dbReference type="ChEBI" id="CHEBI:18420"/>
    </cofactor>
    <cofactor evidence="13">
        <name>Mn(2+)</name>
        <dbReference type="ChEBI" id="CHEBI:29035"/>
    </cofactor>
    <text evidence="13">Mg(2+) or Mn(2+) required for ssDNA cleavage activity.</text>
</comment>
<keyword evidence="12 13" id="KW-0464">Manganese</keyword>
<evidence type="ECO:0000256" key="10">
    <source>
        <dbReference type="ARBA" id="ARBA00023014"/>
    </source>
</evidence>
<dbReference type="Pfam" id="PF01930">
    <property type="entry name" value="Cas_Cas4"/>
    <property type="match status" value="1"/>
</dbReference>
<reference evidence="15 16" key="1">
    <citation type="journal article" date="2016" name="Int. J. Syst. Evol. Microbiol.">
        <title>Descriptions of Anaerotaenia torta gen. nov., sp. nov. and Anaerocolumna cellulosilytica gen. nov., sp. nov. isolated from a methanogenic reactor of cattle waste.</title>
        <authorList>
            <person name="Uek A."/>
            <person name="Ohtaki Y."/>
            <person name="Kaku N."/>
            <person name="Ueki K."/>
        </authorList>
    </citation>
    <scope>NUCLEOTIDE SEQUENCE [LARGE SCALE GENOMIC DNA]</scope>
    <source>
        <strain evidence="15 16">SN021</strain>
    </source>
</reference>
<accession>A0A6S6QZ58</accession>
<evidence type="ECO:0000256" key="8">
    <source>
        <dbReference type="ARBA" id="ARBA00022839"/>
    </source>
</evidence>
<evidence type="ECO:0000256" key="4">
    <source>
        <dbReference type="ARBA" id="ARBA00020049"/>
    </source>
</evidence>